<dbReference type="EMBL" id="JAQIBD010000001">
    <property type="protein sequence ID" value="MDM5270661.1"/>
    <property type="molecule type" value="Genomic_DNA"/>
</dbReference>
<dbReference type="InterPro" id="IPR001482">
    <property type="entry name" value="T2SS/T4SS_dom"/>
</dbReference>
<gene>
    <name evidence="3" type="ORF">PGH07_00545</name>
</gene>
<dbReference type="PANTHER" id="PTHR30486">
    <property type="entry name" value="TWITCHING MOTILITY PROTEIN PILT"/>
    <property type="match status" value="1"/>
</dbReference>
<dbReference type="Gene3D" id="3.30.450.90">
    <property type="match status" value="1"/>
</dbReference>
<dbReference type="InterPro" id="IPR006321">
    <property type="entry name" value="PilT/PilU"/>
</dbReference>
<keyword evidence="4" id="KW-1185">Reference proteome</keyword>
<evidence type="ECO:0000259" key="2">
    <source>
        <dbReference type="Pfam" id="PF00437"/>
    </source>
</evidence>
<dbReference type="PANTHER" id="PTHR30486:SF12">
    <property type="entry name" value="TYPE IV PILUS ATPASE PILU"/>
    <property type="match status" value="1"/>
</dbReference>
<dbReference type="Proteomes" id="UP001169069">
    <property type="component" value="Unassembled WGS sequence"/>
</dbReference>
<feature type="domain" description="Bacterial type II secretion system protein E" evidence="2">
    <location>
        <begin position="5"/>
        <end position="273"/>
    </location>
</feature>
<organism evidence="3 4">
    <name type="scientific">Sulfurovum zhangzhouensis</name>
    <dbReference type="NCBI Taxonomy" id="3019067"/>
    <lineage>
        <taxon>Bacteria</taxon>
        <taxon>Pseudomonadati</taxon>
        <taxon>Campylobacterota</taxon>
        <taxon>Epsilonproteobacteria</taxon>
        <taxon>Campylobacterales</taxon>
        <taxon>Sulfurovaceae</taxon>
        <taxon>Sulfurovum</taxon>
    </lineage>
</organism>
<dbReference type="InterPro" id="IPR050921">
    <property type="entry name" value="T4SS_GSP_E_ATPase"/>
</dbReference>
<reference evidence="3" key="1">
    <citation type="submission" date="2023-01" db="EMBL/GenBank/DDBJ databases">
        <title>Sulfurovum sp. zt1-1 genome assembly.</title>
        <authorList>
            <person name="Wang J."/>
        </authorList>
    </citation>
    <scope>NUCLEOTIDE SEQUENCE</scope>
    <source>
        <strain evidence="3">Zt1-1</strain>
    </source>
</reference>
<dbReference type="SUPFAM" id="SSF52540">
    <property type="entry name" value="P-loop containing nucleoside triphosphate hydrolases"/>
    <property type="match status" value="1"/>
</dbReference>
<comment type="caution">
    <text evidence="3">The sequence shown here is derived from an EMBL/GenBank/DDBJ whole genome shotgun (WGS) entry which is preliminary data.</text>
</comment>
<sequence length="359" mass="40415">MKTNLNKFLDFLIDNHGSDLHLKSGSTVHYRKDGELLSLDTKICTVEDIENVAKSLLSEESFKRLQETKELDLNYTYNEQNHFRVNFFYHIDGMSIIFRLVPMEILSFEKLRLPEVIKELADTPRGLILVTGVTGSGKSTTIATMIDRINSTQKKHIVTIEDPIEFIHHDKKSVISQRGVGENTLSYKNAFKSVLREDPDVIFVGEIRDLESLETALHAASTGHLVFSTLHTLDAKETINRLINMFPTHDQNRIRMTLSSVLEGIISQRLVKREGGGRVVAVEVMKNTTRIATLIAEGRDKEILDAIEEGSQVYGSQSFDQALLELFQQGLISEATALENATIMSDMKLKLQGIEIAKV</sequence>
<dbReference type="RefSeq" id="WP_289411938.1">
    <property type="nucleotide sequence ID" value="NZ_JAQIBD010000001.1"/>
</dbReference>
<name>A0ABT7QVA6_9BACT</name>
<dbReference type="Gene3D" id="3.40.50.300">
    <property type="entry name" value="P-loop containing nucleotide triphosphate hydrolases"/>
    <property type="match status" value="1"/>
</dbReference>
<dbReference type="NCBIfam" id="TIGR01420">
    <property type="entry name" value="pilT_fam"/>
    <property type="match status" value="1"/>
</dbReference>
<dbReference type="Pfam" id="PF00437">
    <property type="entry name" value="T2SSE"/>
    <property type="match status" value="1"/>
</dbReference>
<comment type="similarity">
    <text evidence="1">Belongs to the GSP E family.</text>
</comment>
<evidence type="ECO:0000313" key="4">
    <source>
        <dbReference type="Proteomes" id="UP001169069"/>
    </source>
</evidence>
<evidence type="ECO:0000256" key="1">
    <source>
        <dbReference type="ARBA" id="ARBA00006611"/>
    </source>
</evidence>
<proteinExistence type="inferred from homology"/>
<evidence type="ECO:0000313" key="3">
    <source>
        <dbReference type="EMBL" id="MDM5270661.1"/>
    </source>
</evidence>
<dbReference type="CDD" id="cd01131">
    <property type="entry name" value="PilT"/>
    <property type="match status" value="1"/>
</dbReference>
<protein>
    <submittedName>
        <fullName evidence="3">PilT/PilU family type 4a pilus ATPase</fullName>
    </submittedName>
</protein>
<accession>A0ABT7QVA6</accession>
<dbReference type="InterPro" id="IPR027417">
    <property type="entry name" value="P-loop_NTPase"/>
</dbReference>